<reference evidence="2" key="1">
    <citation type="submission" date="2017-07" db="EMBL/GenBank/DDBJ databases">
        <title>Taro Niue Genome Assembly and Annotation.</title>
        <authorList>
            <person name="Atibalentja N."/>
            <person name="Keating K."/>
            <person name="Fields C.J."/>
        </authorList>
    </citation>
    <scope>NUCLEOTIDE SEQUENCE</scope>
    <source>
        <strain evidence="2">Niue_2</strain>
        <tissue evidence="2">Leaf</tissue>
    </source>
</reference>
<dbReference type="AlphaFoldDB" id="A0A843UXK8"/>
<evidence type="ECO:0000256" key="1">
    <source>
        <dbReference type="SAM" id="MobiDB-lite"/>
    </source>
</evidence>
<accession>A0A843UXK8</accession>
<comment type="caution">
    <text evidence="2">The sequence shown here is derived from an EMBL/GenBank/DDBJ whole genome shotgun (WGS) entry which is preliminary data.</text>
</comment>
<dbReference type="Proteomes" id="UP000652761">
    <property type="component" value="Unassembled WGS sequence"/>
</dbReference>
<protein>
    <submittedName>
        <fullName evidence="2">Uncharacterized protein</fullName>
    </submittedName>
</protein>
<feature type="non-terminal residue" evidence="2">
    <location>
        <position position="1"/>
    </location>
</feature>
<organism evidence="2 3">
    <name type="scientific">Colocasia esculenta</name>
    <name type="common">Wild taro</name>
    <name type="synonym">Arum esculentum</name>
    <dbReference type="NCBI Taxonomy" id="4460"/>
    <lineage>
        <taxon>Eukaryota</taxon>
        <taxon>Viridiplantae</taxon>
        <taxon>Streptophyta</taxon>
        <taxon>Embryophyta</taxon>
        <taxon>Tracheophyta</taxon>
        <taxon>Spermatophyta</taxon>
        <taxon>Magnoliopsida</taxon>
        <taxon>Liliopsida</taxon>
        <taxon>Araceae</taxon>
        <taxon>Aroideae</taxon>
        <taxon>Colocasieae</taxon>
        <taxon>Colocasia</taxon>
    </lineage>
</organism>
<feature type="region of interest" description="Disordered" evidence="1">
    <location>
        <begin position="217"/>
        <end position="243"/>
    </location>
</feature>
<feature type="compositionally biased region" description="Low complexity" evidence="1">
    <location>
        <begin position="219"/>
        <end position="243"/>
    </location>
</feature>
<dbReference type="EMBL" id="NMUH01001049">
    <property type="protein sequence ID" value="MQL88355.1"/>
    <property type="molecule type" value="Genomic_DNA"/>
</dbReference>
<feature type="compositionally biased region" description="Polar residues" evidence="1">
    <location>
        <begin position="133"/>
        <end position="149"/>
    </location>
</feature>
<evidence type="ECO:0000313" key="3">
    <source>
        <dbReference type="Proteomes" id="UP000652761"/>
    </source>
</evidence>
<gene>
    <name evidence="2" type="ORF">Taro_020919</name>
</gene>
<name>A0A843UXK8_COLES</name>
<feature type="region of interest" description="Disordered" evidence="1">
    <location>
        <begin position="129"/>
        <end position="149"/>
    </location>
</feature>
<keyword evidence="3" id="KW-1185">Reference proteome</keyword>
<evidence type="ECO:0000313" key="2">
    <source>
        <dbReference type="EMBL" id="MQL88355.1"/>
    </source>
</evidence>
<sequence length="243" mass="25505">MSGQLPFFLPRLLLGHKALGVRPLLPCHSLSGEILVSPPPLPLRSPLSPITSLVVAAFLDCAHPFNITQSNTIFYLNCTQRLLLSLLNCIATSPCHAYVNATAEGANCRQTARPVPTPPAEQTQLEREGCSGASATLSSDGTLSATPAPTMSPAVRLQEAAVVQTMPLSLPVRPLQAAAPHPAAFERIAKERQDILNANNTSGRSAKNFTGHEIKKAMTSPATNSSAPVATATSSWAASTTVP</sequence>
<dbReference type="OrthoDB" id="1466077at2759"/>
<proteinExistence type="predicted"/>